<dbReference type="PROSITE" id="PS50075">
    <property type="entry name" value="CARRIER"/>
    <property type="match status" value="1"/>
</dbReference>
<evidence type="ECO:0000313" key="4">
    <source>
        <dbReference type="EMBL" id="NYI91763.1"/>
    </source>
</evidence>
<dbReference type="InterPro" id="IPR009081">
    <property type="entry name" value="PP-bd_ACP"/>
</dbReference>
<keyword evidence="2" id="KW-0597">Phosphoprotein</keyword>
<gene>
    <name evidence="4" type="ORF">HNR02_005086</name>
</gene>
<evidence type="ECO:0000256" key="2">
    <source>
        <dbReference type="ARBA" id="ARBA00022553"/>
    </source>
</evidence>
<dbReference type="InterPro" id="IPR006162">
    <property type="entry name" value="Ppantetheine_attach_site"/>
</dbReference>
<dbReference type="SUPFAM" id="SSF47336">
    <property type="entry name" value="ACP-like"/>
    <property type="match status" value="1"/>
</dbReference>
<dbReference type="PROSITE" id="PS00012">
    <property type="entry name" value="PHOSPHOPANTETHEINE"/>
    <property type="match status" value="1"/>
</dbReference>
<evidence type="ECO:0000313" key="5">
    <source>
        <dbReference type="Proteomes" id="UP000549616"/>
    </source>
</evidence>
<dbReference type="SMART" id="SM00823">
    <property type="entry name" value="PKS_PP"/>
    <property type="match status" value="1"/>
</dbReference>
<dbReference type="AlphaFoldDB" id="A0A853B8W9"/>
<dbReference type="RefSeq" id="WP_179775606.1">
    <property type="nucleotide sequence ID" value="NZ_JACCFK010000001.1"/>
</dbReference>
<dbReference type="Proteomes" id="UP000549616">
    <property type="component" value="Unassembled WGS sequence"/>
</dbReference>
<name>A0A853B8W9_9PSEU</name>
<organism evidence="4 5">
    <name type="scientific">Amycolatopsis endophytica</name>
    <dbReference type="NCBI Taxonomy" id="860233"/>
    <lineage>
        <taxon>Bacteria</taxon>
        <taxon>Bacillati</taxon>
        <taxon>Actinomycetota</taxon>
        <taxon>Actinomycetes</taxon>
        <taxon>Pseudonocardiales</taxon>
        <taxon>Pseudonocardiaceae</taxon>
        <taxon>Amycolatopsis</taxon>
    </lineage>
</organism>
<reference evidence="4 5" key="1">
    <citation type="submission" date="2020-07" db="EMBL/GenBank/DDBJ databases">
        <title>Sequencing the genomes of 1000 actinobacteria strains.</title>
        <authorList>
            <person name="Klenk H.-P."/>
        </authorList>
    </citation>
    <scope>NUCLEOTIDE SEQUENCE [LARGE SCALE GENOMIC DNA]</scope>
    <source>
        <strain evidence="4 5">DSM 104006</strain>
    </source>
</reference>
<dbReference type="Pfam" id="PF00550">
    <property type="entry name" value="PP-binding"/>
    <property type="match status" value="1"/>
</dbReference>
<keyword evidence="5" id="KW-1185">Reference proteome</keyword>
<dbReference type="GO" id="GO:0031177">
    <property type="term" value="F:phosphopantetheine binding"/>
    <property type="evidence" value="ECO:0007669"/>
    <property type="project" value="InterPro"/>
</dbReference>
<evidence type="ECO:0000256" key="1">
    <source>
        <dbReference type="ARBA" id="ARBA00022450"/>
    </source>
</evidence>
<comment type="caution">
    <text evidence="4">The sequence shown here is derived from an EMBL/GenBank/DDBJ whole genome shotgun (WGS) entry which is preliminary data.</text>
</comment>
<protein>
    <submittedName>
        <fullName evidence="4">Act minimal PKS acyl carrier protein</fullName>
    </submittedName>
</protein>
<dbReference type="InterPro" id="IPR020806">
    <property type="entry name" value="PKS_PP-bd"/>
</dbReference>
<dbReference type="Gene3D" id="1.10.1200.10">
    <property type="entry name" value="ACP-like"/>
    <property type="match status" value="1"/>
</dbReference>
<dbReference type="EMBL" id="JACCFK010000001">
    <property type="protein sequence ID" value="NYI91763.1"/>
    <property type="molecule type" value="Genomic_DNA"/>
</dbReference>
<dbReference type="InterPro" id="IPR036736">
    <property type="entry name" value="ACP-like_sf"/>
</dbReference>
<sequence>MSTLTITALKDILRSAAGEDDGVDLDAEILDTPFTELGYDSLALLETAARIAREYGVTLSDDDVDQIDTPRELLDRVNAAARA</sequence>
<keyword evidence="1" id="KW-0596">Phosphopantetheine</keyword>
<accession>A0A853B8W9</accession>
<proteinExistence type="predicted"/>
<feature type="domain" description="Carrier" evidence="3">
    <location>
        <begin position="3"/>
        <end position="81"/>
    </location>
</feature>
<evidence type="ECO:0000259" key="3">
    <source>
        <dbReference type="PROSITE" id="PS50075"/>
    </source>
</evidence>